<organism evidence="1">
    <name type="scientific">candidate division TA06 bacterium ADurb.Bin131</name>
    <dbReference type="NCBI Taxonomy" id="1852827"/>
    <lineage>
        <taxon>Bacteria</taxon>
        <taxon>Bacteria division TA06</taxon>
    </lineage>
</organism>
<dbReference type="SUPFAM" id="SSF89550">
    <property type="entry name" value="PHP domain-like"/>
    <property type="match status" value="1"/>
</dbReference>
<dbReference type="EMBL" id="MWDQ01000146">
    <property type="protein sequence ID" value="OQB71959.1"/>
    <property type="molecule type" value="Genomic_DNA"/>
</dbReference>
<dbReference type="Pfam" id="PF12228">
    <property type="entry name" value="DUF3604"/>
    <property type="match status" value="1"/>
</dbReference>
<sequence>MKVKGFYTSAPSILSVGEEFTLKFKVLTEPHPVGWGCYVKPPTLNGLFNLSPRGIKYLDNVYDGDIEDVVIEIEGRKIKFSNYSGVFFGDKRRFGRVQGLRFNEPGIKFIRLIHPETGIETYSNPIIVEENPKYRIYWGDLHSQTFFSDGLRCPEELYTFAKEEAFLDFFSVSDHSEWITNRQWDYFCSVANDFNEQGKFATLIAEEWTDHKAGHRNIYYPDNTGRILRAGIDNIDTVYSVARKYGALVIPHHSANKIMGVNWNLSYDPQVEVLVEIYSVWGSSELGADEGNTRPIKAMGGEQKGQHVIDALNMGYRFGFVGGGDIHDGRPGDELHNMQEQPDDYKNLYRQGITAVKVKNIGRKDIFNALYQRKCYATSNIKPILNFSINDVESGSILVNARKLHFEISGVSEVLFDRIVVMSDGKIYKSFNIKKNQFKIEFEQNYCGEQYFYVRVEREDGEIAWLSPIFMEV</sequence>
<proteinExistence type="predicted"/>
<evidence type="ECO:0000313" key="1">
    <source>
        <dbReference type="EMBL" id="OQB71959.1"/>
    </source>
</evidence>
<gene>
    <name evidence="1" type="ORF">BWX89_01519</name>
</gene>
<protein>
    <recommendedName>
        <fullName evidence="2">DUF3604 domain-containing protein</fullName>
    </recommendedName>
</protein>
<dbReference type="AlphaFoldDB" id="A0A1V6C4X6"/>
<dbReference type="NCBIfam" id="NF038032">
    <property type="entry name" value="CehA_McbA_metalo"/>
    <property type="match status" value="1"/>
</dbReference>
<dbReference type="Proteomes" id="UP000485562">
    <property type="component" value="Unassembled WGS sequence"/>
</dbReference>
<dbReference type="InterPro" id="IPR016195">
    <property type="entry name" value="Pol/histidinol_Pase-like"/>
</dbReference>
<evidence type="ECO:0008006" key="2">
    <source>
        <dbReference type="Google" id="ProtNLM"/>
    </source>
</evidence>
<reference evidence="1" key="1">
    <citation type="submission" date="2017-02" db="EMBL/GenBank/DDBJ databases">
        <title>Delving into the versatile metabolic prowess of the omnipresent phylum Bacteroidetes.</title>
        <authorList>
            <person name="Nobu M.K."/>
            <person name="Mei R."/>
            <person name="Narihiro T."/>
            <person name="Kuroda K."/>
            <person name="Liu W.-T."/>
        </authorList>
    </citation>
    <scope>NUCLEOTIDE SEQUENCE</scope>
    <source>
        <strain evidence="1">ADurb.Bin131</strain>
    </source>
</reference>
<name>A0A1V6C4X6_UNCT6</name>
<dbReference type="Gene3D" id="3.20.20.140">
    <property type="entry name" value="Metal-dependent hydrolases"/>
    <property type="match status" value="1"/>
</dbReference>
<comment type="caution">
    <text evidence="1">The sequence shown here is derived from an EMBL/GenBank/DDBJ whole genome shotgun (WGS) entry which is preliminary data.</text>
</comment>
<dbReference type="InterPro" id="IPR022028">
    <property type="entry name" value="DUF3604"/>
</dbReference>
<accession>A0A1V6C4X6</accession>